<dbReference type="Pfam" id="PF03160">
    <property type="entry name" value="Calx-beta"/>
    <property type="match status" value="2"/>
</dbReference>
<accession>A0A7S4JS32</accession>
<dbReference type="InterPro" id="IPR028994">
    <property type="entry name" value="Integrin_alpha_N"/>
</dbReference>
<dbReference type="Gene3D" id="2.130.10.130">
    <property type="entry name" value="Integrin alpha, N-terminal"/>
    <property type="match status" value="1"/>
</dbReference>
<evidence type="ECO:0000256" key="1">
    <source>
        <dbReference type="ARBA" id="ARBA00022729"/>
    </source>
</evidence>
<dbReference type="SMART" id="SM00191">
    <property type="entry name" value="Int_alpha"/>
    <property type="match status" value="6"/>
</dbReference>
<evidence type="ECO:0000256" key="3">
    <source>
        <dbReference type="ARBA" id="ARBA00022837"/>
    </source>
</evidence>
<reference evidence="7" key="1">
    <citation type="submission" date="2021-01" db="EMBL/GenBank/DDBJ databases">
        <authorList>
            <person name="Corre E."/>
            <person name="Pelletier E."/>
            <person name="Niang G."/>
            <person name="Scheremetjew M."/>
            <person name="Finn R."/>
            <person name="Kale V."/>
            <person name="Holt S."/>
            <person name="Cochrane G."/>
            <person name="Meng A."/>
            <person name="Brown T."/>
            <person name="Cohen L."/>
        </authorList>
    </citation>
    <scope>NUCLEOTIDE SEQUENCE</scope>
    <source>
        <strain evidence="7">Isolate 1302-5</strain>
    </source>
</reference>
<dbReference type="InterPro" id="IPR013517">
    <property type="entry name" value="FG-GAP"/>
</dbReference>
<keyword evidence="2" id="KW-0677">Repeat</keyword>
<dbReference type="SUPFAM" id="SSF141072">
    <property type="entry name" value="CalX-like"/>
    <property type="match status" value="1"/>
</dbReference>
<dbReference type="InterPro" id="IPR013519">
    <property type="entry name" value="Int_alpha_beta-p"/>
</dbReference>
<protein>
    <recommendedName>
        <fullName evidence="6">Calx-beta domain-containing protein</fullName>
    </recommendedName>
</protein>
<feature type="domain" description="Calx-beta" evidence="6">
    <location>
        <begin position="3899"/>
        <end position="3930"/>
    </location>
</feature>
<dbReference type="SUPFAM" id="SSF69318">
    <property type="entry name" value="Integrin alpha N-terminal domain"/>
    <property type="match status" value="1"/>
</dbReference>
<keyword evidence="1 5" id="KW-0732">Signal</keyword>
<evidence type="ECO:0000259" key="6">
    <source>
        <dbReference type="Pfam" id="PF03160"/>
    </source>
</evidence>
<evidence type="ECO:0000256" key="5">
    <source>
        <dbReference type="SAM" id="SignalP"/>
    </source>
</evidence>
<sequence length="3985" mass="429746">MFKLFRLITFLECLLKVSGDWNIALSVSRQVHGAAGGEVFEGQPQVTVFDKKGNLQGSIVGVVQAELYESPSGHGRLLSHESAGLILATVNHGVAEFSGLFIENAGESYRLRFTMKDEHNITLGSVAGDAFSVEIGEAYRIGLVANPENAFGGTPWGTQPVVAVQDRGSNTVMGFNTGVVRVELLVHDDNQAELHVSEGEDFDATFEDGLAEFHGLFVDVAGTYKVRFKSTLLLPGMVECESAPFSVGIGPPSELVVDIDPSDGVVIGGHAFLHQPRIKAVDKGGNLLLHDFSSTVSIDFFSNPSGGSLHPKEHVHATIRGGIAQFNNLMIDKSGVSYRLCYSMKQGHEGASVQTLGKYFDVSVGSPSGIRVLRHSSNGWAGNQPIPVQPKIGLVDAGGNVVKEDSASVVRAFLTPSLAVSTQIVIDTSNGSIPHILSLKYDANTVAEARKVYGSGDIITIELTFSQEVTVLPSSHTVPLTTHDLVRPTLELNAIDDSSIPSYAFASLSPASVNIRSRKLIFEYVVLAHHYQPRLNYLSTTSLIANDFSILDGLGRNVNLTLPLAESNSSLLGPKELSINNNASFVLGVTSDHGSGDYGAGESLMFHLNFSREVAVKGMPVLPMNVNSTVAIIDTFTTGRISASSHFFIWYRNVRTVKIPWDASATFLKNAVEGLSTVTGSICVSRSASPNSAESNGSRWAIRFESLTEDPSDPLLRVDSSGMQMLGPSSGGMSLHLLIANAPVAGWVTNDGNANMCFTRVAKYMAGSGTKTLSFQFLVKPGDYTARLDVTSDSLARISFFDSGGEIFSAANHDISKALAADLSLHSSQLPSDVVLAIDSQPPSITSIMVQTLSTPNGTYAVGDSLFFEINFTQPVVVDKGVELRLATGEVGGWAKFDSGSGSKTLLLIYDVLEGQHSLALDYDGYDALIARNIVMGYIRRASTFPTTEALLTLPSAGSTPADTSEIVVDGMQPQISSLSFEAGNEGRTFVEGENVTILVEYSAPVLVMNGVPVLTVLVGTNEREREAFFVSGSGSHLLKFVYTVLVGDSSVSPSFFCNELCILPYCGRKGEGVGYIRRFSSNPILDADPTLPSEGGPFTGVPLASGPNGININTSGAGATRIVSVTTSNPEGIYGVGEEIWLHVHFTDIVHCSTPTKPTLLATFGVSICNVEYESGSGTNTLTFGHVTSVADATNGLDWALYPSSNSAIFCDANAVSPCLIKNENEVKVDLSFTDSSGVISVDPLNTSIIVDVVPPSIVSVFTNKTRSQNCLSANQLRPLLRDCVYSVGEVIVIFVRFDKPVVVAGPGPRLRLNTTDHDGGEADSFAVYINSESNETDLAFIYEVKEGHTSAGGSLTYTCIQMDCSLDLGPSSLSSVKRLASFPTVDVDLQLPTPSQIGLSRDGLNPILVDTSKFPLVSTVQAISADGVYSPGDIIYLSVSFTEVVVVAGMPELYLNVGNGGRSGIARYSSGSGSTALIFEYSVSANDFSVDLDYIDIHSLRQGMDGAKAGRIRLESTLPTLDADLVLPSPGSEGSLRYSSNIAIDNRKPHIVTIGSDENPGRYTDDDQISIVITFSLPVVVEGNPILLLETGAVDRHAVFSSQNNETALEFQYTVELGDEANALDYWTDEGLSRSSANSFQLNGGRIRRKSALPIIDADLHLNPSRGYLDGTGPKILDEGVALFDDLRIGMRGADYKIRFTSRPNSINAGFETTTMLSIDTSIEYEVFGDQNNRDDGDLLGSSVSLSRNILAVGAPHKRNPTPEVQVLTVYSESSSRQEEVQLITTQVNVTEATKQVSAFTTSADPDHTVGGTFSVTCYYNTTYVYASPAVFDADVSPDQLKAILEELFPLVGNVETSRVKNTACECGNGWTWRITFADASSGMIGLETDGAGLQGPGSVISVVEVEQPTSLIRGSFFLVNPFTKAISRDVPYNSSASLVKEIIEMDLAIKVQSVMSANTDTKRDLAGLGRRWTCIFSYHEGLFGNDVNVPNLEVNGDYLLGHSAIVWTHVGFEGRGVLSGFFAVSLRGSQYSDFIPHNASAVTLQSALQSLDSVNTVSVTARKDIGHYSDLSGSSWTVTFVSVNRESDYGWLPDPGGESSIGNLPALEVNRRLIGWNAGHKVEHEFGAGDMDTQAQWMAKSRGDAGFRSGSVLIYKNDGGQWKHEAKLLASDHSSHDAFGHSIDVADSFLVVGAPLKEVDGLPEQQSLVCVGPVSGGNFTIEFRGFASSPIPFDATAGMIHQAMVGPYGNTTNLHSIPWLSVAGTAGWDGESNGFCSTGGNEAVVTMWTPDGSGLSTLDRVSADIELLSVDSSQLTGGKVIVKENRKGTRAFMGVDFERTKPSGKQAGCAYLFQRNSLCEFCPFHWSQLKKLTPVDGMDIPMDSAEFGWAVSTSQINSGAQQIVAIGSPGALNERGAVYLFRGLPTSTEWVFENMLTSTVWTPRTPGDRFGENVLVEGDTILVSAPGYASNRGIVFVFIRSSYGISYLSSQAIHGPTSLSVGDKFGQSIALSGNRAVLCAPGKDDNVIHTGTSPGTSTTTDSGACYVYSRGDIHDSFELFQQLKASNLKARDQFGSSVAMSENIILVGQLANTIGSLVPPRPTQVLHTSSNVQPCPQPLGGTFRLRWLEDMTPLRTRPLPTDVTASNLRDVLEKDLLTGPLTVTRTAHPDNCGGYSWSITYDSFERFSKKTSPFPILQCDGEVLVGSSPSCSVQSEFGISKHGRGKAHIFTLDGTWTEQAFLFPRAPQRQDMFGASVALSNSVAVVGAKNRALLNVNSGTALAFSLDFLSIRFSRKTHTVLEGDSLKIELSRAHAEHQQITAVRSVDINAKRAFQEFIDEIFSLRSAELFPLDRTPADLLNGNTAIGRDQFYGSFENKSVWVDGVFDYRGISDYKVLGEALVMNAGELNASVVLQTTDDNIYEFPDENLTLQVDIPGMFASQLGSLTTHAQIKDNGDGYCSHEIATYYSKIKGDELDGNGERFGSAIDIDDAAGIMVVGNEFSMGSSADGVEFPRAGAAFVYTRASGSWMLNTTLSADSTQMARNGLFGQSVAVSTPYGRSDTAILVGAPGQAAAFIFAYDPITNMWTEEALLRATGEELLSQHHFATAGSIALYGDIAFVGSPVVETVYSWRKIFLPEKNEFDWVSWSVLRSSAYDYDVYDNGFTVRHMHRQDFGVSLAVHQRTLLVGAPYADYGNRGNVTQRENVDTDGIDNEHLGNGRVYAFHSVPHAQLVSLACDEELSAGSFRLALYDHLGVMGLSDIIPHAASATQLKFALEQAVNVGEVHVTEHRLFDKGRPDRYRMEWSITWPSEYSDYLPLLTPLWEGNGCSDCLPLATSTLSTVSPSITVSVLSVQSPFQEEGTMQAKDRGASDGFGLSLAVDGKQAIIGSKASAARTRTTFNFETGTLIGWTRTGDAFDYQPTFGDNSRQRGVYDGFGGARSETSGQPQSSNMEGRYYVGTFELRPGNKDKYQTANDKPIGSFQGDEPMGTLTSDPFIVLGDEVTFLIGGGCNHLTVYSELIVDGFVVTRATGKCTERMNRVKWDVSNYVGRAAQFRVVDQDSGQWGHISVDEIQFSWDVNRKCFDHVNNECVNGGGELPRDSAKKKQHYARREDTAASGSAYLFVRDCGIDATAGGRFGCLWVEQQRIAASNKRAGNSFGTSVDVDDVRGIALVGSAHSPSYGLFHELNSIYPHDNPTYIDFPIEEDMENSMKSGLTHSALGGFLVDQIASDRSNDYYSKDKEAHLSEYNQEAGAVYVFKRISAALDDNDNVVRPEYWLSTEDARMTPPDVAARDKFGHSVAMHGFAAAVGAIGAGASYTFDLRVLSVRFSDVQFVALEGTDSQVKIVVHRDLSESHTRLSVGYSTSDLSARGVDSLKYNECESVSVPSRMDCGDYEQTTGELTFLPGVETTYFEVRIMNDFCKEPHLEYVQLNLHLPGGGPLHGERYRALLRVDDDDLHEEHCIDKPPPLNSFNSNNSK</sequence>
<dbReference type="Pfam" id="PF14312">
    <property type="entry name" value="FG-GAP_2"/>
    <property type="match status" value="3"/>
</dbReference>
<keyword evidence="4" id="KW-0325">Glycoprotein</keyword>
<dbReference type="GO" id="GO:0016020">
    <property type="term" value="C:membrane"/>
    <property type="evidence" value="ECO:0007669"/>
    <property type="project" value="InterPro"/>
</dbReference>
<organism evidence="7">
    <name type="scientific">Odontella aurita</name>
    <dbReference type="NCBI Taxonomy" id="265563"/>
    <lineage>
        <taxon>Eukaryota</taxon>
        <taxon>Sar</taxon>
        <taxon>Stramenopiles</taxon>
        <taxon>Ochrophyta</taxon>
        <taxon>Bacillariophyta</taxon>
        <taxon>Mediophyceae</taxon>
        <taxon>Biddulphiophycidae</taxon>
        <taxon>Eupodiscales</taxon>
        <taxon>Odontellaceae</taxon>
        <taxon>Odontella</taxon>
    </lineage>
</organism>
<dbReference type="PANTHER" id="PTHR36220">
    <property type="entry name" value="UNNAMED PRODUCT"/>
    <property type="match status" value="1"/>
</dbReference>
<feature type="chain" id="PRO_5030682301" description="Calx-beta domain-containing protein" evidence="5">
    <location>
        <begin position="20"/>
        <end position="3985"/>
    </location>
</feature>
<keyword evidence="3" id="KW-0106">Calcium</keyword>
<dbReference type="GO" id="GO:0007154">
    <property type="term" value="P:cell communication"/>
    <property type="evidence" value="ECO:0007669"/>
    <property type="project" value="InterPro"/>
</dbReference>
<evidence type="ECO:0000256" key="4">
    <source>
        <dbReference type="ARBA" id="ARBA00023180"/>
    </source>
</evidence>
<feature type="domain" description="Calx-beta" evidence="6">
    <location>
        <begin position="2895"/>
        <end position="2944"/>
    </location>
</feature>
<dbReference type="PANTHER" id="PTHR36220:SF1">
    <property type="entry name" value="GAMMA TUBULIN COMPLEX COMPONENT C-TERMINAL DOMAIN-CONTAINING PROTEIN"/>
    <property type="match status" value="1"/>
</dbReference>
<evidence type="ECO:0000313" key="7">
    <source>
        <dbReference type="EMBL" id="CAE2272541.1"/>
    </source>
</evidence>
<proteinExistence type="predicted"/>
<name>A0A7S4JS32_9STRA</name>
<evidence type="ECO:0000256" key="2">
    <source>
        <dbReference type="ARBA" id="ARBA00022737"/>
    </source>
</evidence>
<dbReference type="InterPro" id="IPR038081">
    <property type="entry name" value="CalX-like_sf"/>
</dbReference>
<gene>
    <name evidence="7" type="ORF">OAUR00152_LOCUS32911</name>
</gene>
<feature type="signal peptide" evidence="5">
    <location>
        <begin position="1"/>
        <end position="19"/>
    </location>
</feature>
<dbReference type="Gene3D" id="2.60.40.2030">
    <property type="match status" value="1"/>
</dbReference>
<dbReference type="EMBL" id="HBKQ01047692">
    <property type="protein sequence ID" value="CAE2272541.1"/>
    <property type="molecule type" value="Transcribed_RNA"/>
</dbReference>
<dbReference type="InterPro" id="IPR003644">
    <property type="entry name" value="Calx_beta"/>
</dbReference>